<dbReference type="InterPro" id="IPR018077">
    <property type="entry name" value="Glyco_hydro_fam25_subgr"/>
</dbReference>
<evidence type="ECO:0000256" key="4">
    <source>
        <dbReference type="SAM" id="MobiDB-lite"/>
    </source>
</evidence>
<dbReference type="KEGG" id="psn:Pedsa_1309"/>
<accession>F0SDY0</accession>
<dbReference type="GO" id="GO:0003796">
    <property type="term" value="F:lysozyme activity"/>
    <property type="evidence" value="ECO:0007669"/>
    <property type="project" value="UniProtKB-EC"/>
</dbReference>
<dbReference type="InterPro" id="IPR017853">
    <property type="entry name" value="GH"/>
</dbReference>
<keyword evidence="5" id="KW-1133">Transmembrane helix</keyword>
<feature type="compositionally biased region" description="Basic residues" evidence="4">
    <location>
        <begin position="9"/>
        <end position="30"/>
    </location>
</feature>
<dbReference type="GO" id="GO:0016052">
    <property type="term" value="P:carbohydrate catabolic process"/>
    <property type="evidence" value="ECO:0007669"/>
    <property type="project" value="TreeGrafter"/>
</dbReference>
<reference evidence="6 7" key="1">
    <citation type="journal article" date="2011" name="Stand. Genomic Sci.">
        <title>Complete genome sequence of the gliding, heparinolytic Pedobacter saltans type strain (113).</title>
        <authorList>
            <person name="Liolios K."/>
            <person name="Sikorski J."/>
            <person name="Lu M."/>
            <person name="Nolan M."/>
            <person name="Lapidus A."/>
            <person name="Lucas S."/>
            <person name="Hammon N."/>
            <person name="Deshpande S."/>
            <person name="Cheng J.F."/>
            <person name="Tapia R."/>
            <person name="Han C."/>
            <person name="Goodwin L."/>
            <person name="Pitluck S."/>
            <person name="Huntemann M."/>
            <person name="Ivanova N."/>
            <person name="Pagani I."/>
            <person name="Mavromatis K."/>
            <person name="Ovchinikova G."/>
            <person name="Pati A."/>
            <person name="Chen A."/>
            <person name="Palaniappan K."/>
            <person name="Land M."/>
            <person name="Hauser L."/>
            <person name="Brambilla E.M."/>
            <person name="Kotsyurbenko O."/>
            <person name="Rohde M."/>
            <person name="Tindall B.J."/>
            <person name="Abt B."/>
            <person name="Goker M."/>
            <person name="Detter J.C."/>
            <person name="Woyke T."/>
            <person name="Bristow J."/>
            <person name="Eisen J.A."/>
            <person name="Markowitz V."/>
            <person name="Hugenholtz P."/>
            <person name="Klenk H.P."/>
            <person name="Kyrpides N.C."/>
        </authorList>
    </citation>
    <scope>NUCLEOTIDE SEQUENCE [LARGE SCALE GENOMIC DNA]</scope>
    <source>
        <strain evidence="7">ATCC 51119 / DSM 12145 / JCM 21818 / LMG 10337 / NBRC 100064 / NCIMB 13643</strain>
    </source>
</reference>
<keyword evidence="5" id="KW-0472">Membrane</keyword>
<keyword evidence="7" id="KW-1185">Reference proteome</keyword>
<keyword evidence="3 6" id="KW-0326">Glycosidase</keyword>
<protein>
    <submittedName>
        <fullName evidence="6">Lysozyme</fullName>
        <ecNumber evidence="6">3.2.1.17</ecNumber>
    </submittedName>
</protein>
<organism evidence="6 7">
    <name type="scientific">Pseudopedobacter saltans (strain ATCC 51119 / DSM 12145 / JCM 21818 / CCUG 39354 / LMG 10337 / NBRC 100064 / NCIMB 13643)</name>
    <name type="common">Pedobacter saltans</name>
    <dbReference type="NCBI Taxonomy" id="762903"/>
    <lineage>
        <taxon>Bacteria</taxon>
        <taxon>Pseudomonadati</taxon>
        <taxon>Bacteroidota</taxon>
        <taxon>Sphingobacteriia</taxon>
        <taxon>Sphingobacteriales</taxon>
        <taxon>Sphingobacteriaceae</taxon>
        <taxon>Pseudopedobacter</taxon>
    </lineage>
</organism>
<keyword evidence="2 6" id="KW-0378">Hydrolase</keyword>
<evidence type="ECO:0000256" key="5">
    <source>
        <dbReference type="SAM" id="Phobius"/>
    </source>
</evidence>
<evidence type="ECO:0000313" key="6">
    <source>
        <dbReference type="EMBL" id="ADY51876.1"/>
    </source>
</evidence>
<comment type="similarity">
    <text evidence="1">Belongs to the glycosyl hydrolase 25 family.</text>
</comment>
<dbReference type="eggNOG" id="COG3757">
    <property type="taxonomic scope" value="Bacteria"/>
</dbReference>
<keyword evidence="5" id="KW-0812">Transmembrane</keyword>
<dbReference type="InterPro" id="IPR002053">
    <property type="entry name" value="Glyco_hydro_25"/>
</dbReference>
<reference evidence="7" key="2">
    <citation type="submission" date="2011-02" db="EMBL/GenBank/DDBJ databases">
        <title>The complete genome of Pedobacter saltans DSM 12145.</title>
        <authorList>
            <consortium name="US DOE Joint Genome Institute (JGI-PGF)"/>
            <person name="Lucas S."/>
            <person name="Copeland A."/>
            <person name="Lapidus A."/>
            <person name="Bruce D."/>
            <person name="Goodwin L."/>
            <person name="Pitluck S."/>
            <person name="Kyrpides N."/>
            <person name="Mavromatis K."/>
            <person name="Pagani I."/>
            <person name="Ivanova N."/>
            <person name="Ovchinnikova G."/>
            <person name="Lu M."/>
            <person name="Detter J.C."/>
            <person name="Han C."/>
            <person name="Land M."/>
            <person name="Hauser L."/>
            <person name="Markowitz V."/>
            <person name="Cheng J.-F."/>
            <person name="Hugenholtz P."/>
            <person name="Woyke T."/>
            <person name="Wu D."/>
            <person name="Tindall B."/>
            <person name="Pomrenke H.G."/>
            <person name="Brambilla E."/>
            <person name="Klenk H.-P."/>
            <person name="Eisen J.A."/>
        </authorList>
    </citation>
    <scope>NUCLEOTIDE SEQUENCE [LARGE SCALE GENOMIC DNA]</scope>
    <source>
        <strain evidence="7">ATCC 51119 / DSM 12145 / JCM 21818 / LMG 10337 / NBRC 100064 / NCIMB 13643</strain>
    </source>
</reference>
<dbReference type="SMART" id="SM00641">
    <property type="entry name" value="Glyco_25"/>
    <property type="match status" value="1"/>
</dbReference>
<dbReference type="RefSeq" id="WP_013632375.1">
    <property type="nucleotide sequence ID" value="NC_015177.1"/>
</dbReference>
<dbReference type="HOGENOM" id="CLU_044973_3_2_10"/>
<dbReference type="AlphaFoldDB" id="F0SDY0"/>
<name>F0SDY0_PSESL</name>
<dbReference type="GO" id="GO:0009253">
    <property type="term" value="P:peptidoglycan catabolic process"/>
    <property type="evidence" value="ECO:0007669"/>
    <property type="project" value="InterPro"/>
</dbReference>
<evidence type="ECO:0000256" key="1">
    <source>
        <dbReference type="ARBA" id="ARBA00010646"/>
    </source>
</evidence>
<dbReference type="GO" id="GO:0016998">
    <property type="term" value="P:cell wall macromolecule catabolic process"/>
    <property type="evidence" value="ECO:0007669"/>
    <property type="project" value="InterPro"/>
</dbReference>
<dbReference type="Gene3D" id="3.20.20.80">
    <property type="entry name" value="Glycosidases"/>
    <property type="match status" value="1"/>
</dbReference>
<gene>
    <name evidence="6" type="ordered locus">Pedsa_1309</name>
</gene>
<dbReference type="PROSITE" id="PS51904">
    <property type="entry name" value="GLYCOSYL_HYDROL_F25_2"/>
    <property type="match status" value="1"/>
</dbReference>
<dbReference type="OrthoDB" id="9798192at2"/>
<sequence>MPPATKVPSTRKKNPITRSAARKPRTRKAKKKSFTEKYKWKIVIAIVVLLLFSPFYYGKIIRTTVSTGRWIKDLFIFNDYPHYDKLNVKVPRRFYVHGIDVSSYQQKIKWHLVDSMNDDGVKISFAFMKATEGVTLVDPYFQRNWRESKENNIIRGAYHYFKPRKSGIWQARFFMQTAKFEQGDLPPVLDIEEIGHLSKEELQANVQDFLDEVERKVRVKPIIYTGYKFYVDYLQGKFDDYPLWVAHYYKPKLKLENTQWKFWQHTDEATIDGIKGKTDLNVFNGDEEDLSSLLIQHHLY</sequence>
<dbReference type="Proteomes" id="UP000000310">
    <property type="component" value="Chromosome"/>
</dbReference>
<dbReference type="EC" id="3.2.1.17" evidence="6"/>
<evidence type="ECO:0000313" key="7">
    <source>
        <dbReference type="Proteomes" id="UP000000310"/>
    </source>
</evidence>
<evidence type="ECO:0000256" key="3">
    <source>
        <dbReference type="ARBA" id="ARBA00023295"/>
    </source>
</evidence>
<dbReference type="EMBL" id="CP002545">
    <property type="protein sequence ID" value="ADY51876.1"/>
    <property type="molecule type" value="Genomic_DNA"/>
</dbReference>
<feature type="transmembrane region" description="Helical" evidence="5">
    <location>
        <begin position="38"/>
        <end position="57"/>
    </location>
</feature>
<feature type="region of interest" description="Disordered" evidence="4">
    <location>
        <begin position="1"/>
        <end position="30"/>
    </location>
</feature>
<dbReference type="Pfam" id="PF01183">
    <property type="entry name" value="Glyco_hydro_25"/>
    <property type="match status" value="1"/>
</dbReference>
<dbReference type="SUPFAM" id="SSF51445">
    <property type="entry name" value="(Trans)glycosidases"/>
    <property type="match status" value="1"/>
</dbReference>
<dbReference type="CDD" id="cd06524">
    <property type="entry name" value="GH25_YegX-like"/>
    <property type="match status" value="1"/>
</dbReference>
<proteinExistence type="inferred from homology"/>
<dbReference type="STRING" id="762903.Pedsa_1309"/>
<dbReference type="PANTHER" id="PTHR34135:SF2">
    <property type="entry name" value="LYSOZYME"/>
    <property type="match status" value="1"/>
</dbReference>
<evidence type="ECO:0000256" key="2">
    <source>
        <dbReference type="ARBA" id="ARBA00022801"/>
    </source>
</evidence>
<dbReference type="PANTHER" id="PTHR34135">
    <property type="entry name" value="LYSOZYME"/>
    <property type="match status" value="1"/>
</dbReference>